<keyword evidence="5" id="KW-0067">ATP-binding</keyword>
<dbReference type="EC" id="5.6.2.4" evidence="7"/>
<evidence type="ECO:0000313" key="11">
    <source>
        <dbReference type="Proteomes" id="UP001159405"/>
    </source>
</evidence>
<name>A0ABN8RC69_9CNID</name>
<dbReference type="Pfam" id="PF00271">
    <property type="entry name" value="Helicase_C"/>
    <property type="match status" value="1"/>
</dbReference>
<evidence type="ECO:0000256" key="6">
    <source>
        <dbReference type="ARBA" id="ARBA00034617"/>
    </source>
</evidence>
<keyword evidence="2" id="KW-0547">Nucleotide-binding</keyword>
<dbReference type="EMBL" id="CALNXK010000217">
    <property type="protein sequence ID" value="CAH3176836.1"/>
    <property type="molecule type" value="Genomic_DNA"/>
</dbReference>
<evidence type="ECO:0000256" key="3">
    <source>
        <dbReference type="ARBA" id="ARBA00022801"/>
    </source>
</evidence>
<dbReference type="PANTHER" id="PTHR13710:SF120">
    <property type="entry name" value="BIFUNCTIONAL 3'-5' EXONUCLEASE_ATP-DEPENDENT HELICASE WRN"/>
    <property type="match status" value="1"/>
</dbReference>
<evidence type="ECO:0000256" key="2">
    <source>
        <dbReference type="ARBA" id="ARBA00022741"/>
    </source>
</evidence>
<evidence type="ECO:0000259" key="8">
    <source>
        <dbReference type="PROSITE" id="PS51192"/>
    </source>
</evidence>
<evidence type="ECO:0000256" key="1">
    <source>
        <dbReference type="ARBA" id="ARBA00005446"/>
    </source>
</evidence>
<sequence length="569" mass="63675">MAERSGPDTFLEGAKYGLEKVGKANITLKPKQEEILKIIALTQKDVLAVLPTGYGKSLIYQIMPPLMDYMDSGQRPTQNKSIVLVVSPLNALIRDQVTKLKQSGLKACILKGDHVEGEEEERKEEQEGLALSAIENLKEFQLIFAHPEALVGNKNVIKLLKTAEFKNRMKAIVVDEAHLVVDWKDFRPSYGKLATIGSILPQVPLLGFTATATKKTRTDIIESLGMVNPVEILGNPDRPNIYFSSSSRPDRGEDKLNEILVPLVESLKKERTKFPFTVVFGTLETISSCYAFFSRAMGKEQYEPIDALPKAENRLFTQFHAQYPLQEKERIIDGLTLGKSKLRIVFATVAFGVGLDLKDIRQIIHIGLPCTMEEYFQEAGRAGRDGLPSKAHIYYNSYDTSKARKHLSSVMRDYVQSKKCKREIIMGYFGFSPLPLDTAHACCDYHEKLCSCDDCVLSDVASLMAPTLTDEAPPLSNEDVYPYSKLNMEQIAKLNEELVKFRFSLPGHGRTSVGSTSLSSGVTIKLIREVAENAHTFSSAEDIEKRLPIFSQSHAISMWKIVKQFLQKV</sequence>
<protein>
    <recommendedName>
        <fullName evidence="7">DNA 3'-5' helicase</fullName>
        <ecNumber evidence="7">5.6.2.4</ecNumber>
    </recommendedName>
</protein>
<dbReference type="InterPro" id="IPR014001">
    <property type="entry name" value="Helicase_ATP-bd"/>
</dbReference>
<dbReference type="Gene3D" id="3.40.50.300">
    <property type="entry name" value="P-loop containing nucleotide triphosphate hydrolases"/>
    <property type="match status" value="2"/>
</dbReference>
<dbReference type="InterPro" id="IPR004589">
    <property type="entry name" value="DNA_helicase_ATP-dep_RecQ"/>
</dbReference>
<dbReference type="PROSITE" id="PS51192">
    <property type="entry name" value="HELICASE_ATP_BIND_1"/>
    <property type="match status" value="1"/>
</dbReference>
<dbReference type="SMART" id="SM00487">
    <property type="entry name" value="DEXDc"/>
    <property type="match status" value="1"/>
</dbReference>
<feature type="domain" description="Helicase ATP-binding" evidence="8">
    <location>
        <begin position="37"/>
        <end position="230"/>
    </location>
</feature>
<dbReference type="SUPFAM" id="SSF52540">
    <property type="entry name" value="P-loop containing nucleoside triphosphate hydrolases"/>
    <property type="match status" value="1"/>
</dbReference>
<dbReference type="PROSITE" id="PS51194">
    <property type="entry name" value="HELICASE_CTER"/>
    <property type="match status" value="1"/>
</dbReference>
<dbReference type="NCBIfam" id="TIGR00614">
    <property type="entry name" value="recQ_fam"/>
    <property type="match status" value="1"/>
</dbReference>
<proteinExistence type="inferred from homology"/>
<evidence type="ECO:0000256" key="4">
    <source>
        <dbReference type="ARBA" id="ARBA00022806"/>
    </source>
</evidence>
<gene>
    <name evidence="10" type="ORF">PLOB_00018478</name>
</gene>
<organism evidence="10 11">
    <name type="scientific">Porites lobata</name>
    <dbReference type="NCBI Taxonomy" id="104759"/>
    <lineage>
        <taxon>Eukaryota</taxon>
        <taxon>Metazoa</taxon>
        <taxon>Cnidaria</taxon>
        <taxon>Anthozoa</taxon>
        <taxon>Hexacorallia</taxon>
        <taxon>Scleractinia</taxon>
        <taxon>Fungiina</taxon>
        <taxon>Poritidae</taxon>
        <taxon>Porites</taxon>
    </lineage>
</organism>
<dbReference type="InterPro" id="IPR027417">
    <property type="entry name" value="P-loop_NTPase"/>
</dbReference>
<keyword evidence="3" id="KW-0378">Hydrolase</keyword>
<keyword evidence="4" id="KW-0347">Helicase</keyword>
<accession>A0ABN8RC69</accession>
<evidence type="ECO:0000256" key="7">
    <source>
        <dbReference type="ARBA" id="ARBA00034808"/>
    </source>
</evidence>
<dbReference type="SMART" id="SM00490">
    <property type="entry name" value="HELICc"/>
    <property type="match status" value="1"/>
</dbReference>
<dbReference type="PANTHER" id="PTHR13710">
    <property type="entry name" value="DNA HELICASE RECQ FAMILY MEMBER"/>
    <property type="match status" value="1"/>
</dbReference>
<dbReference type="Proteomes" id="UP001159405">
    <property type="component" value="Unassembled WGS sequence"/>
</dbReference>
<dbReference type="InterPro" id="IPR001650">
    <property type="entry name" value="Helicase_C-like"/>
</dbReference>
<feature type="domain" description="Helicase C-terminal" evidence="9">
    <location>
        <begin position="255"/>
        <end position="426"/>
    </location>
</feature>
<evidence type="ECO:0000259" key="9">
    <source>
        <dbReference type="PROSITE" id="PS51194"/>
    </source>
</evidence>
<dbReference type="InterPro" id="IPR011545">
    <property type="entry name" value="DEAD/DEAH_box_helicase_dom"/>
</dbReference>
<evidence type="ECO:0000313" key="10">
    <source>
        <dbReference type="EMBL" id="CAH3176836.1"/>
    </source>
</evidence>
<dbReference type="Pfam" id="PF00270">
    <property type="entry name" value="DEAD"/>
    <property type="match status" value="1"/>
</dbReference>
<keyword evidence="11" id="KW-1185">Reference proteome</keyword>
<comment type="caution">
    <text evidence="10">The sequence shown here is derived from an EMBL/GenBank/DDBJ whole genome shotgun (WGS) entry which is preliminary data.</text>
</comment>
<reference evidence="10 11" key="1">
    <citation type="submission" date="2022-05" db="EMBL/GenBank/DDBJ databases">
        <authorList>
            <consortium name="Genoscope - CEA"/>
            <person name="William W."/>
        </authorList>
    </citation>
    <scope>NUCLEOTIDE SEQUENCE [LARGE SCALE GENOMIC DNA]</scope>
</reference>
<comment type="similarity">
    <text evidence="1">Belongs to the helicase family. RecQ subfamily.</text>
</comment>
<comment type="catalytic activity">
    <reaction evidence="6">
        <text>Couples ATP hydrolysis with the unwinding of duplex DNA by translocating in the 3'-5' direction.</text>
        <dbReference type="EC" id="5.6.2.4"/>
    </reaction>
</comment>
<evidence type="ECO:0000256" key="5">
    <source>
        <dbReference type="ARBA" id="ARBA00022840"/>
    </source>
</evidence>